<evidence type="ECO:0000313" key="1">
    <source>
        <dbReference type="EMBL" id="CAJ1050278.1"/>
    </source>
</evidence>
<evidence type="ECO:0000313" key="2">
    <source>
        <dbReference type="Proteomes" id="UP001178508"/>
    </source>
</evidence>
<sequence length="140" mass="15020">MVAALTCFTLVLNSSLIMKRQTSQQQLSLFLQGNRGNVDCGSGLKEDRESIWRDQKQAGVSSPASSSAAALISQTAEGNKQGRGLITHSFMSQPVPAPPSFLVPYCPPPAPLFLCGFCSRHDVALGIRGLCLQLSVTAWR</sequence>
<dbReference type="Proteomes" id="UP001178508">
    <property type="component" value="Chromosome 2"/>
</dbReference>
<organism evidence="1 2">
    <name type="scientific">Xyrichtys novacula</name>
    <name type="common">Pearly razorfish</name>
    <name type="synonym">Hemipteronotus novacula</name>
    <dbReference type="NCBI Taxonomy" id="13765"/>
    <lineage>
        <taxon>Eukaryota</taxon>
        <taxon>Metazoa</taxon>
        <taxon>Chordata</taxon>
        <taxon>Craniata</taxon>
        <taxon>Vertebrata</taxon>
        <taxon>Euteleostomi</taxon>
        <taxon>Actinopterygii</taxon>
        <taxon>Neopterygii</taxon>
        <taxon>Teleostei</taxon>
        <taxon>Neoteleostei</taxon>
        <taxon>Acanthomorphata</taxon>
        <taxon>Eupercaria</taxon>
        <taxon>Labriformes</taxon>
        <taxon>Labridae</taxon>
        <taxon>Xyrichtys</taxon>
    </lineage>
</organism>
<protein>
    <submittedName>
        <fullName evidence="1">Uncharacterized protein</fullName>
    </submittedName>
</protein>
<dbReference type="EMBL" id="OY660865">
    <property type="protein sequence ID" value="CAJ1050278.1"/>
    <property type="molecule type" value="Genomic_DNA"/>
</dbReference>
<keyword evidence="2" id="KW-1185">Reference proteome</keyword>
<proteinExistence type="predicted"/>
<dbReference type="AlphaFoldDB" id="A0AAV1ENF4"/>
<name>A0AAV1ENF4_XYRNO</name>
<gene>
    <name evidence="1" type="ORF">XNOV1_A017971</name>
</gene>
<accession>A0AAV1ENF4</accession>
<reference evidence="1" key="1">
    <citation type="submission" date="2023-08" db="EMBL/GenBank/DDBJ databases">
        <authorList>
            <person name="Alioto T."/>
            <person name="Alioto T."/>
            <person name="Gomez Garrido J."/>
        </authorList>
    </citation>
    <scope>NUCLEOTIDE SEQUENCE</scope>
</reference>